<evidence type="ECO:0000313" key="1">
    <source>
        <dbReference type="EMBL" id="UYV66548.1"/>
    </source>
</evidence>
<sequence>METQVRSETNLDRNVTSSLATSVVEQLAAALHDIVNLGARDIDLPGITVGNLPFFVADALSRYGRITSIAPKLLKAGEFTYTDGRREALLLLHDGITIDKLPTRFEIRIKGEAWPAFLSHGIKCSKCHGQGHRRANCPQLHGRSTTARWASPTSHLRPRCLGGLQLRLLRQRLPVQLPRLLASHLLPEMRS</sequence>
<evidence type="ECO:0008006" key="3">
    <source>
        <dbReference type="Google" id="ProtNLM"/>
    </source>
</evidence>
<evidence type="ECO:0000313" key="2">
    <source>
        <dbReference type="Proteomes" id="UP001235939"/>
    </source>
</evidence>
<reference evidence="1 2" key="1">
    <citation type="submission" date="2022-01" db="EMBL/GenBank/DDBJ databases">
        <title>A chromosomal length assembly of Cordylochernes scorpioides.</title>
        <authorList>
            <person name="Zeh D."/>
            <person name="Zeh J."/>
        </authorList>
    </citation>
    <scope>NUCLEOTIDE SEQUENCE [LARGE SCALE GENOMIC DNA]</scope>
    <source>
        <strain evidence="1">IN4F17</strain>
        <tissue evidence="1">Whole Body</tissue>
    </source>
</reference>
<keyword evidence="2" id="KW-1185">Reference proteome</keyword>
<gene>
    <name evidence="1" type="ORF">LAZ67_4002022</name>
</gene>
<protein>
    <recommendedName>
        <fullName evidence="3">CCHC-type domain-containing protein</fullName>
    </recommendedName>
</protein>
<organism evidence="1 2">
    <name type="scientific">Cordylochernes scorpioides</name>
    <dbReference type="NCBI Taxonomy" id="51811"/>
    <lineage>
        <taxon>Eukaryota</taxon>
        <taxon>Metazoa</taxon>
        <taxon>Ecdysozoa</taxon>
        <taxon>Arthropoda</taxon>
        <taxon>Chelicerata</taxon>
        <taxon>Arachnida</taxon>
        <taxon>Pseudoscorpiones</taxon>
        <taxon>Cheliferoidea</taxon>
        <taxon>Chernetidae</taxon>
        <taxon>Cordylochernes</taxon>
    </lineage>
</organism>
<accession>A0ABY6KD88</accession>
<name>A0ABY6KD88_9ARAC</name>
<dbReference type="EMBL" id="CP092866">
    <property type="protein sequence ID" value="UYV66548.1"/>
    <property type="molecule type" value="Genomic_DNA"/>
</dbReference>
<proteinExistence type="predicted"/>
<dbReference type="Proteomes" id="UP001235939">
    <property type="component" value="Chromosome 04"/>
</dbReference>